<proteinExistence type="predicted"/>
<dbReference type="EMBL" id="MAYW01000001">
    <property type="protein sequence ID" value="ODS34765.1"/>
    <property type="molecule type" value="Genomic_DNA"/>
</dbReference>
<dbReference type="AlphaFoldDB" id="A0A1E3XGK3"/>
<reference evidence="1 2" key="1">
    <citation type="submission" date="2016-07" db="EMBL/GenBank/DDBJ databases">
        <title>Draft genome of Scalindua rubra, obtained from a brine-seawater interface in the Red Sea, sheds light on salt adaptation in anammox bacteria.</title>
        <authorList>
            <person name="Speth D.R."/>
            <person name="Lagkouvardos I."/>
            <person name="Wang Y."/>
            <person name="Qian P.-Y."/>
            <person name="Dutilh B.E."/>
            <person name="Jetten M.S."/>
        </authorList>
    </citation>
    <scope>NUCLEOTIDE SEQUENCE [LARGE SCALE GENOMIC DNA]</scope>
    <source>
        <strain evidence="1">BSI-1</strain>
    </source>
</reference>
<comment type="caution">
    <text evidence="1">The sequence shown here is derived from an EMBL/GenBank/DDBJ whole genome shotgun (WGS) entry which is preliminary data.</text>
</comment>
<dbReference type="Proteomes" id="UP000094056">
    <property type="component" value="Unassembled WGS sequence"/>
</dbReference>
<evidence type="ECO:0000313" key="2">
    <source>
        <dbReference type="Proteomes" id="UP000094056"/>
    </source>
</evidence>
<accession>A0A1E3XGK3</accession>
<name>A0A1E3XGK3_9BACT</name>
<sequence>MKNVGEQVGKITDGWGKFVEGFVEPSIPVLFKKLGIKITETYQRAISHINGRELEIDILAVGRRKSDRKKVVIVVQVQSNLGVRDVKKCIIDLENFHEFFSAYRNREVIGVVGGVRLTKGVKEYAERHGLYIIRPSGENMVILNKEGFKPKIWT</sequence>
<evidence type="ECO:0008006" key="3">
    <source>
        <dbReference type="Google" id="ProtNLM"/>
    </source>
</evidence>
<organism evidence="1 2">
    <name type="scientific">Candidatus Scalindua rubra</name>
    <dbReference type="NCBI Taxonomy" id="1872076"/>
    <lineage>
        <taxon>Bacteria</taxon>
        <taxon>Pseudomonadati</taxon>
        <taxon>Planctomycetota</taxon>
        <taxon>Candidatus Brocadiia</taxon>
        <taxon>Candidatus Brocadiales</taxon>
        <taxon>Candidatus Scalinduaceae</taxon>
        <taxon>Candidatus Scalindua</taxon>
    </lineage>
</organism>
<protein>
    <recommendedName>
        <fullName evidence="3">Restriction endonuclease type IV Mrr domain-containing protein</fullName>
    </recommendedName>
</protein>
<dbReference type="PANTHER" id="PTHR38753">
    <property type="entry name" value="SLR1441 PROTEIN"/>
    <property type="match status" value="1"/>
</dbReference>
<dbReference type="InterPro" id="IPR011335">
    <property type="entry name" value="Restrct_endonuc-II-like"/>
</dbReference>
<evidence type="ECO:0000313" key="1">
    <source>
        <dbReference type="EMBL" id="ODS34765.1"/>
    </source>
</evidence>
<dbReference type="SUPFAM" id="SSF52980">
    <property type="entry name" value="Restriction endonuclease-like"/>
    <property type="match status" value="1"/>
</dbReference>
<gene>
    <name evidence="1" type="ORF">SCARUB_00025</name>
</gene>
<dbReference type="PANTHER" id="PTHR38753:SF1">
    <property type="entry name" value="SLR1441 PROTEIN"/>
    <property type="match status" value="1"/>
</dbReference>